<name>A0A9D1FZ56_9FIRM</name>
<evidence type="ECO:0000313" key="3">
    <source>
        <dbReference type="Proteomes" id="UP000824140"/>
    </source>
</evidence>
<dbReference type="Pfam" id="PF01663">
    <property type="entry name" value="Phosphodiest"/>
    <property type="match status" value="1"/>
</dbReference>
<reference evidence="2" key="2">
    <citation type="journal article" date="2021" name="PeerJ">
        <title>Extensive microbial diversity within the chicken gut microbiome revealed by metagenomics and culture.</title>
        <authorList>
            <person name="Gilroy R."/>
            <person name="Ravi A."/>
            <person name="Getino M."/>
            <person name="Pursley I."/>
            <person name="Horton D.L."/>
            <person name="Alikhan N.F."/>
            <person name="Baker D."/>
            <person name="Gharbi K."/>
            <person name="Hall N."/>
            <person name="Watson M."/>
            <person name="Adriaenssens E.M."/>
            <person name="Foster-Nyarko E."/>
            <person name="Jarju S."/>
            <person name="Secka A."/>
            <person name="Antonio M."/>
            <person name="Oren A."/>
            <person name="Chaudhuri R.R."/>
            <person name="La Ragione R."/>
            <person name="Hildebrand F."/>
            <person name="Pallen M.J."/>
        </authorList>
    </citation>
    <scope>NUCLEOTIDE SEQUENCE</scope>
    <source>
        <strain evidence="2">13766</strain>
    </source>
</reference>
<evidence type="ECO:0000256" key="1">
    <source>
        <dbReference type="SAM" id="SignalP"/>
    </source>
</evidence>
<dbReference type="Proteomes" id="UP000824140">
    <property type="component" value="Unassembled WGS sequence"/>
</dbReference>
<dbReference type="SUPFAM" id="SSF53649">
    <property type="entry name" value="Alkaline phosphatase-like"/>
    <property type="match status" value="1"/>
</dbReference>
<sequence length="268" mass="29663">MPEMYNTTCITQTAATVAALMRFPAPAAAAEPIPVVLEAAQNRFGALPVERMLLYNPDAIAMWLFQKYTPAFSGVMLHSCLTIPVRSVMPSVTPVCFASMYTGVMPEVHGIRAYEKPVLKCETLFDAAIAAGHRVAIVSTEGDSISKIFLEREMDYYILPTPQDCNAKAAELMERDACDLLVLYNRNYDATMHRNGPESEQSLAELKRNADTFAAFERLARKVWSGKRAAMAFLPDHGCHEIDGGLGSHGLDVAEDMNIVHFYHFLPQ</sequence>
<feature type="chain" id="PRO_5038997161" evidence="1">
    <location>
        <begin position="30"/>
        <end position="268"/>
    </location>
</feature>
<evidence type="ECO:0000313" key="2">
    <source>
        <dbReference type="EMBL" id="HIS92301.1"/>
    </source>
</evidence>
<dbReference type="InterPro" id="IPR002591">
    <property type="entry name" value="Phosphodiest/P_Trfase"/>
</dbReference>
<dbReference type="AlphaFoldDB" id="A0A9D1FZ56"/>
<keyword evidence="1" id="KW-0732">Signal</keyword>
<proteinExistence type="predicted"/>
<dbReference type="InterPro" id="IPR017850">
    <property type="entry name" value="Alkaline_phosphatase_core_sf"/>
</dbReference>
<reference evidence="2" key="1">
    <citation type="submission" date="2020-10" db="EMBL/GenBank/DDBJ databases">
        <authorList>
            <person name="Gilroy R."/>
        </authorList>
    </citation>
    <scope>NUCLEOTIDE SEQUENCE</scope>
    <source>
        <strain evidence="2">13766</strain>
    </source>
</reference>
<accession>A0A9D1FZ56</accession>
<dbReference type="Gene3D" id="3.40.720.10">
    <property type="entry name" value="Alkaline Phosphatase, subunit A"/>
    <property type="match status" value="1"/>
</dbReference>
<feature type="signal peptide" evidence="1">
    <location>
        <begin position="1"/>
        <end position="29"/>
    </location>
</feature>
<comment type="caution">
    <text evidence="2">The sequence shown here is derived from an EMBL/GenBank/DDBJ whole genome shotgun (WGS) entry which is preliminary data.</text>
</comment>
<dbReference type="EMBL" id="DVJN01000092">
    <property type="protein sequence ID" value="HIS92301.1"/>
    <property type="molecule type" value="Genomic_DNA"/>
</dbReference>
<protein>
    <submittedName>
        <fullName evidence="2">Alkaline phosphatase family protein</fullName>
    </submittedName>
</protein>
<organism evidence="2 3">
    <name type="scientific">Candidatus Alectryocaccomicrobium excrementavium</name>
    <dbReference type="NCBI Taxonomy" id="2840668"/>
    <lineage>
        <taxon>Bacteria</taxon>
        <taxon>Bacillati</taxon>
        <taxon>Bacillota</taxon>
        <taxon>Clostridia</taxon>
        <taxon>Candidatus Alectryocaccomicrobium</taxon>
    </lineage>
</organism>
<gene>
    <name evidence="2" type="ORF">IAA84_04710</name>
</gene>